<dbReference type="InterPro" id="IPR036942">
    <property type="entry name" value="Beta-barrel_TonB_sf"/>
</dbReference>
<evidence type="ECO:0000256" key="4">
    <source>
        <dbReference type="ARBA" id="ARBA00022692"/>
    </source>
</evidence>
<keyword evidence="2 7" id="KW-0813">Transport</keyword>
<keyword evidence="3 7" id="KW-1134">Transmembrane beta strand</keyword>
<dbReference type="AlphaFoldDB" id="A0A9D1Q5T1"/>
<dbReference type="EMBL" id="DXHP01000154">
    <property type="protein sequence ID" value="HIW07028.1"/>
    <property type="molecule type" value="Genomic_DNA"/>
</dbReference>
<keyword evidence="8" id="KW-0675">Receptor</keyword>
<comment type="subcellular location">
    <subcellularLocation>
        <location evidence="1 7">Cell outer membrane</location>
        <topology evidence="1 7">Multi-pass membrane protein</topology>
    </subcellularLocation>
</comment>
<proteinExistence type="inferred from homology"/>
<dbReference type="PROSITE" id="PS52016">
    <property type="entry name" value="TONB_DEPENDENT_REC_3"/>
    <property type="match status" value="1"/>
</dbReference>
<comment type="caution">
    <text evidence="8">The sequence shown here is derived from an EMBL/GenBank/DDBJ whole genome shotgun (WGS) entry which is preliminary data.</text>
</comment>
<protein>
    <submittedName>
        <fullName evidence="8">TonB-dependent receptor</fullName>
    </submittedName>
</protein>
<evidence type="ECO:0000256" key="7">
    <source>
        <dbReference type="PROSITE-ProRule" id="PRU01360"/>
    </source>
</evidence>
<organism evidence="8 9">
    <name type="scientific">Candidatus Ignatzschineria merdigallinarum</name>
    <dbReference type="NCBI Taxonomy" id="2838621"/>
    <lineage>
        <taxon>Bacteria</taxon>
        <taxon>Pseudomonadati</taxon>
        <taxon>Pseudomonadota</taxon>
        <taxon>Gammaproteobacteria</taxon>
        <taxon>Cardiobacteriales</taxon>
        <taxon>Ignatzschineriaceae</taxon>
        <taxon>Ignatzschineria</taxon>
    </lineage>
</organism>
<evidence type="ECO:0000256" key="6">
    <source>
        <dbReference type="ARBA" id="ARBA00023237"/>
    </source>
</evidence>
<feature type="non-terminal residue" evidence="8">
    <location>
        <position position="1"/>
    </location>
</feature>
<keyword evidence="4 7" id="KW-0812">Transmembrane</keyword>
<evidence type="ECO:0000313" key="9">
    <source>
        <dbReference type="Proteomes" id="UP000823934"/>
    </source>
</evidence>
<evidence type="ECO:0000256" key="5">
    <source>
        <dbReference type="ARBA" id="ARBA00023136"/>
    </source>
</evidence>
<evidence type="ECO:0000256" key="2">
    <source>
        <dbReference type="ARBA" id="ARBA00022448"/>
    </source>
</evidence>
<reference evidence="8" key="2">
    <citation type="submission" date="2021-04" db="EMBL/GenBank/DDBJ databases">
        <authorList>
            <person name="Gilroy R."/>
        </authorList>
    </citation>
    <scope>NUCLEOTIDE SEQUENCE</scope>
    <source>
        <strain evidence="8">CHK160-9182</strain>
    </source>
</reference>
<evidence type="ECO:0000256" key="3">
    <source>
        <dbReference type="ARBA" id="ARBA00022452"/>
    </source>
</evidence>
<dbReference type="Proteomes" id="UP000823934">
    <property type="component" value="Unassembled WGS sequence"/>
</dbReference>
<evidence type="ECO:0000256" key="1">
    <source>
        <dbReference type="ARBA" id="ARBA00004571"/>
    </source>
</evidence>
<evidence type="ECO:0000313" key="8">
    <source>
        <dbReference type="EMBL" id="HIW07028.1"/>
    </source>
</evidence>
<comment type="similarity">
    <text evidence="7">Belongs to the TonB-dependent receptor family.</text>
</comment>
<dbReference type="GO" id="GO:0009279">
    <property type="term" value="C:cell outer membrane"/>
    <property type="evidence" value="ECO:0007669"/>
    <property type="project" value="UniProtKB-SubCell"/>
</dbReference>
<accession>A0A9D1Q5T1</accession>
<reference evidence="8" key="1">
    <citation type="journal article" date="2021" name="PeerJ">
        <title>Extensive microbial diversity within the chicken gut microbiome revealed by metagenomics and culture.</title>
        <authorList>
            <person name="Gilroy R."/>
            <person name="Ravi A."/>
            <person name="Getino M."/>
            <person name="Pursley I."/>
            <person name="Horton D.L."/>
            <person name="Alikhan N.F."/>
            <person name="Baker D."/>
            <person name="Gharbi K."/>
            <person name="Hall N."/>
            <person name="Watson M."/>
            <person name="Adriaenssens E.M."/>
            <person name="Foster-Nyarko E."/>
            <person name="Jarju S."/>
            <person name="Secka A."/>
            <person name="Antonio M."/>
            <person name="Oren A."/>
            <person name="Chaudhuri R.R."/>
            <person name="La Ragione R."/>
            <person name="Hildebrand F."/>
            <person name="Pallen M.J."/>
        </authorList>
    </citation>
    <scope>NUCLEOTIDE SEQUENCE</scope>
    <source>
        <strain evidence="8">CHK160-9182</strain>
    </source>
</reference>
<name>A0A9D1Q5T1_9GAMM</name>
<keyword evidence="5 7" id="KW-0472">Membrane</keyword>
<gene>
    <name evidence="8" type="ORF">H9889_06850</name>
</gene>
<sequence length="58" mass="6610">GTEYDSYTLLDIGGSYKINRDVSVFGGIYNVTNKDVNDKNHGRDLEGRRYFMGINVDF</sequence>
<dbReference type="SUPFAM" id="SSF56935">
    <property type="entry name" value="Porins"/>
    <property type="match status" value="1"/>
</dbReference>
<dbReference type="Gene3D" id="2.40.170.20">
    <property type="entry name" value="TonB-dependent receptor, beta-barrel domain"/>
    <property type="match status" value="1"/>
</dbReference>
<keyword evidence="6 7" id="KW-0998">Cell outer membrane</keyword>
<dbReference type="InterPro" id="IPR039426">
    <property type="entry name" value="TonB-dep_rcpt-like"/>
</dbReference>